<dbReference type="EMBL" id="JACCFH010000001">
    <property type="protein sequence ID" value="NYG31258.1"/>
    <property type="molecule type" value="Genomic_DNA"/>
</dbReference>
<keyword evidence="2" id="KW-1133">Transmembrane helix</keyword>
<dbReference type="Proteomes" id="UP000518288">
    <property type="component" value="Unassembled WGS sequence"/>
</dbReference>
<dbReference type="PANTHER" id="PTHR13325:SF3">
    <property type="entry name" value="MEMBRANE-BOUND TRANSCRIPTION FACTOR SITE-2 PROTEASE"/>
    <property type="match status" value="1"/>
</dbReference>
<keyword evidence="3" id="KW-0378">Hydrolase</keyword>
<keyword evidence="3" id="KW-0482">Metalloprotease</keyword>
<dbReference type="GO" id="GO:0005737">
    <property type="term" value="C:cytoplasm"/>
    <property type="evidence" value="ECO:0007669"/>
    <property type="project" value="TreeGrafter"/>
</dbReference>
<evidence type="ECO:0000256" key="2">
    <source>
        <dbReference type="SAM" id="Phobius"/>
    </source>
</evidence>
<reference evidence="3 4" key="1">
    <citation type="submission" date="2020-07" db="EMBL/GenBank/DDBJ databases">
        <title>Genomic Encyclopedia of Archaeal and Bacterial Type Strains, Phase II (KMG-II): from individual species to whole genera.</title>
        <authorList>
            <person name="Goeker M."/>
        </authorList>
    </citation>
    <scope>NUCLEOTIDE SEQUENCE [LARGE SCALE GENOMIC DNA]</scope>
    <source>
        <strain evidence="3 4">DSM 21226</strain>
    </source>
</reference>
<keyword evidence="2" id="KW-0472">Membrane</keyword>
<evidence type="ECO:0000313" key="3">
    <source>
        <dbReference type="EMBL" id="NYG31258.1"/>
    </source>
</evidence>
<name>A0A7Y9U3U7_9BURK</name>
<evidence type="ECO:0000313" key="4">
    <source>
        <dbReference type="Proteomes" id="UP000518288"/>
    </source>
</evidence>
<dbReference type="InterPro" id="IPR041881">
    <property type="entry name" value="PqqD_sf"/>
</dbReference>
<feature type="transmembrane region" description="Helical" evidence="2">
    <location>
        <begin position="296"/>
        <end position="315"/>
    </location>
</feature>
<keyword evidence="2" id="KW-0812">Transmembrane</keyword>
<dbReference type="PANTHER" id="PTHR13325">
    <property type="entry name" value="PROTEASE M50 MEMBRANE-BOUND TRANSCRIPTION FACTOR SITE 2 PROTEASE"/>
    <property type="match status" value="1"/>
</dbReference>
<protein>
    <submittedName>
        <fullName evidence="3">Putative peptide zinc metalloprotease protein</fullName>
    </submittedName>
</protein>
<dbReference type="GO" id="GO:0004222">
    <property type="term" value="F:metalloendopeptidase activity"/>
    <property type="evidence" value="ECO:0007669"/>
    <property type="project" value="InterPro"/>
</dbReference>
<keyword evidence="3" id="KW-0645">Protease</keyword>
<comment type="caution">
    <text evidence="3">The sequence shown here is derived from an EMBL/GenBank/DDBJ whole genome shotgun (WGS) entry which is preliminary data.</text>
</comment>
<organism evidence="3 4">
    <name type="scientific">Sphaerotilus montanus</name>
    <dbReference type="NCBI Taxonomy" id="522889"/>
    <lineage>
        <taxon>Bacteria</taxon>
        <taxon>Pseudomonadati</taxon>
        <taxon>Pseudomonadota</taxon>
        <taxon>Betaproteobacteria</taxon>
        <taxon>Burkholderiales</taxon>
        <taxon>Sphaerotilaceae</taxon>
        <taxon>Sphaerotilus</taxon>
    </lineage>
</organism>
<keyword evidence="4" id="KW-1185">Reference proteome</keyword>
<dbReference type="InterPro" id="IPR001193">
    <property type="entry name" value="MBTPS2"/>
</dbReference>
<feature type="transmembrane region" description="Helical" evidence="2">
    <location>
        <begin position="269"/>
        <end position="290"/>
    </location>
</feature>
<dbReference type="RefSeq" id="WP_179632265.1">
    <property type="nucleotide sequence ID" value="NZ_JACCFH010000001.1"/>
</dbReference>
<dbReference type="GO" id="GO:0031293">
    <property type="term" value="P:membrane protein intracellular domain proteolysis"/>
    <property type="evidence" value="ECO:0007669"/>
    <property type="project" value="TreeGrafter"/>
</dbReference>
<proteinExistence type="predicted"/>
<sequence length="734" mass="79497">MTPDLTLAAGRQAVDPVPLDSPLWYRVANIVPRLRPTVRVRHRSADGVVRHVLADLLTGRHHLLDEAGWSFVGRFDGRRTIGEIWTWLSTHVPQPPTQHEVLEWLATLDGAGLLQCDRLPDLQALMRGELQVDRRRRRASLNPLSWRVPLGDPTRWLTRLDPLAHALSHPLAQLAAVLLVGLGLMQVALQWPALQADVRERLSSPVFLALSWAVYPFIKALHELGHALAVRHCGADVHHVGIGFLYLVPAPYVDASAATGLAVRSQRMLISAAGVLVECVLAAIGVLVWAAVQPGLVRDLALAVALVGGVSTLLANANPLVRMDGYHVLTDALDLPNLAQRSRRWWLDRLQHLLGAAPGAPLPAQSWLQRCVTLVYAPAAWLFGMVVAVSACLWLAHTAATLALLVGAIVLWLQVVQPAVAGLRWLAKSPSLHGRRLHATAISLGGMALLAAAVLWLPLPQATVAQAQAWMPEEALVRAPADGFVLAVETPGEQQVQPDTPLLTLGNDEQPIELAHLRSRRLELEVQVNRLQVRDASAAQRAEAEATALQARENELAARIAQMAMRSTRAGRVSWIEPQTLLGRHVRRGEVLGHVLADDRLVARTVVPDEDIAWLLSGVRAVSVLRPEAVGEVHAGRWDGVVPETGSVLPAAALGVNAGGRIETDPADADGLRTLQPVAVIDVQVPDLAVQRLGARLLVRFDHGAQPLGARLLRRLQQLTLRHLGDATDVPGGR</sequence>
<accession>A0A7Y9U3U7</accession>
<dbReference type="CDD" id="cd05709">
    <property type="entry name" value="S2P-M50"/>
    <property type="match status" value="1"/>
</dbReference>
<feature type="transmembrane region" description="Helical" evidence="2">
    <location>
        <begin position="171"/>
        <end position="194"/>
    </location>
</feature>
<keyword evidence="1" id="KW-0175">Coiled coil</keyword>
<feature type="coiled-coil region" evidence="1">
    <location>
        <begin position="514"/>
        <end position="559"/>
    </location>
</feature>
<dbReference type="GO" id="GO:0016020">
    <property type="term" value="C:membrane"/>
    <property type="evidence" value="ECO:0007669"/>
    <property type="project" value="InterPro"/>
</dbReference>
<feature type="transmembrane region" description="Helical" evidence="2">
    <location>
        <begin position="374"/>
        <end position="396"/>
    </location>
</feature>
<evidence type="ECO:0000256" key="1">
    <source>
        <dbReference type="SAM" id="Coils"/>
    </source>
</evidence>
<feature type="transmembrane region" description="Helical" evidence="2">
    <location>
        <begin position="402"/>
        <end position="427"/>
    </location>
</feature>
<dbReference type="Gene3D" id="1.10.10.1150">
    <property type="entry name" value="Coenzyme PQQ synthesis protein D (PqqD)"/>
    <property type="match status" value="1"/>
</dbReference>
<dbReference type="AlphaFoldDB" id="A0A7Y9U3U7"/>
<feature type="transmembrane region" description="Helical" evidence="2">
    <location>
        <begin position="439"/>
        <end position="459"/>
    </location>
</feature>
<gene>
    <name evidence="3" type="ORF">BDD16_000244</name>
</gene>